<accession>A0ABP8HZV1</accession>
<comment type="similarity">
    <text evidence="1">Belongs to the LysR transcriptional regulatory family.</text>
</comment>
<name>A0ABP8HZV1_9BACT</name>
<dbReference type="InterPro" id="IPR036388">
    <property type="entry name" value="WH-like_DNA-bd_sf"/>
</dbReference>
<dbReference type="SUPFAM" id="SSF46785">
    <property type="entry name" value="Winged helix' DNA-binding domain"/>
    <property type="match status" value="1"/>
</dbReference>
<dbReference type="Proteomes" id="UP001501153">
    <property type="component" value="Unassembled WGS sequence"/>
</dbReference>
<keyword evidence="4" id="KW-0804">Transcription</keyword>
<dbReference type="Gene3D" id="1.10.10.10">
    <property type="entry name" value="Winged helix-like DNA-binding domain superfamily/Winged helix DNA-binding domain"/>
    <property type="match status" value="1"/>
</dbReference>
<dbReference type="RefSeq" id="WP_345233296.1">
    <property type="nucleotide sequence ID" value="NZ_BAABGZ010000008.1"/>
</dbReference>
<reference evidence="7" key="1">
    <citation type="journal article" date="2019" name="Int. J. Syst. Evol. Microbiol.">
        <title>The Global Catalogue of Microorganisms (GCM) 10K type strain sequencing project: providing services to taxonomists for standard genome sequencing and annotation.</title>
        <authorList>
            <consortium name="The Broad Institute Genomics Platform"/>
            <consortium name="The Broad Institute Genome Sequencing Center for Infectious Disease"/>
            <person name="Wu L."/>
            <person name="Ma J."/>
        </authorList>
    </citation>
    <scope>NUCLEOTIDE SEQUENCE [LARGE SCALE GENOMIC DNA]</scope>
    <source>
        <strain evidence="7">JCM 17923</strain>
    </source>
</reference>
<dbReference type="InterPro" id="IPR005119">
    <property type="entry name" value="LysR_subst-bd"/>
</dbReference>
<feature type="domain" description="HTH lysR-type" evidence="5">
    <location>
        <begin position="1"/>
        <end position="58"/>
    </location>
</feature>
<keyword evidence="2" id="KW-0805">Transcription regulation</keyword>
<dbReference type="PANTHER" id="PTHR30126:SF25">
    <property type="entry name" value="HTH-TYPE TRANSCRIPTIONAL REGULATOR METR"/>
    <property type="match status" value="1"/>
</dbReference>
<dbReference type="EMBL" id="BAABGZ010000008">
    <property type="protein sequence ID" value="GAA4348166.1"/>
    <property type="molecule type" value="Genomic_DNA"/>
</dbReference>
<dbReference type="SUPFAM" id="SSF53850">
    <property type="entry name" value="Periplasmic binding protein-like II"/>
    <property type="match status" value="1"/>
</dbReference>
<keyword evidence="3" id="KW-0238">DNA-binding</keyword>
<dbReference type="PANTHER" id="PTHR30126">
    <property type="entry name" value="HTH-TYPE TRANSCRIPTIONAL REGULATOR"/>
    <property type="match status" value="1"/>
</dbReference>
<dbReference type="PROSITE" id="PS50931">
    <property type="entry name" value="HTH_LYSR"/>
    <property type="match status" value="1"/>
</dbReference>
<dbReference type="InterPro" id="IPR036390">
    <property type="entry name" value="WH_DNA-bd_sf"/>
</dbReference>
<dbReference type="Gene3D" id="3.40.190.10">
    <property type="entry name" value="Periplasmic binding protein-like II"/>
    <property type="match status" value="2"/>
</dbReference>
<evidence type="ECO:0000259" key="5">
    <source>
        <dbReference type="PROSITE" id="PS50931"/>
    </source>
</evidence>
<evidence type="ECO:0000256" key="4">
    <source>
        <dbReference type="ARBA" id="ARBA00023163"/>
    </source>
</evidence>
<dbReference type="InterPro" id="IPR000847">
    <property type="entry name" value="LysR_HTH_N"/>
</dbReference>
<dbReference type="Pfam" id="PF00126">
    <property type="entry name" value="HTH_1"/>
    <property type="match status" value="1"/>
</dbReference>
<organism evidence="6 7">
    <name type="scientific">Hymenobacter saemangeumensis</name>
    <dbReference type="NCBI Taxonomy" id="1084522"/>
    <lineage>
        <taxon>Bacteria</taxon>
        <taxon>Pseudomonadati</taxon>
        <taxon>Bacteroidota</taxon>
        <taxon>Cytophagia</taxon>
        <taxon>Cytophagales</taxon>
        <taxon>Hymenobacteraceae</taxon>
        <taxon>Hymenobacter</taxon>
    </lineage>
</organism>
<protein>
    <submittedName>
        <fullName evidence="6">LysR family transcriptional regulator</fullName>
    </submittedName>
</protein>
<dbReference type="Pfam" id="PF03466">
    <property type="entry name" value="LysR_substrate"/>
    <property type="match status" value="1"/>
</dbReference>
<evidence type="ECO:0000256" key="3">
    <source>
        <dbReference type="ARBA" id="ARBA00023125"/>
    </source>
</evidence>
<keyword evidence="7" id="KW-1185">Reference proteome</keyword>
<sequence length="295" mass="33042">MEIRHLRLVRAIVEEGSIARAIDKLHLTPSALSHQLKEAEMQLGAPIFYRINKKMVLTPVGEKVLDAAHDILSRWNRTHAEIKELIGGETGVLRLSTECYTSYHWLPGLMKTFARDFPHVQLRIDFEATSNPLPRLRSGNVDVVITNDPVPDPNIEYIELFSDELRALVPAGHCWENRPFVTAEDFASETLIIYSLPLSSVILNQRLLAPAGVEPGGVSVVPLTEASLELVKAGMGVKVMASWAAKPYLSAGKLRSVRVGPEGLFIQYYAARLKHQDYPLYFDCFLNSLRQEMLV</sequence>
<evidence type="ECO:0000256" key="2">
    <source>
        <dbReference type="ARBA" id="ARBA00023015"/>
    </source>
</evidence>
<proteinExistence type="inferred from homology"/>
<comment type="caution">
    <text evidence="6">The sequence shown here is derived from an EMBL/GenBank/DDBJ whole genome shotgun (WGS) entry which is preliminary data.</text>
</comment>
<evidence type="ECO:0000313" key="6">
    <source>
        <dbReference type="EMBL" id="GAA4348166.1"/>
    </source>
</evidence>
<gene>
    <name evidence="6" type="ORF">GCM10023185_03810</name>
</gene>
<evidence type="ECO:0000256" key="1">
    <source>
        <dbReference type="ARBA" id="ARBA00009437"/>
    </source>
</evidence>
<evidence type="ECO:0000313" key="7">
    <source>
        <dbReference type="Proteomes" id="UP001501153"/>
    </source>
</evidence>